<protein>
    <submittedName>
        <fullName evidence="1">Uncharacterized protein</fullName>
    </submittedName>
</protein>
<dbReference type="RefSeq" id="WP_125019592.1">
    <property type="nucleotide sequence ID" value="NZ_RQVQ01000028.1"/>
</dbReference>
<dbReference type="InterPro" id="IPR027417">
    <property type="entry name" value="P-loop_NTPase"/>
</dbReference>
<name>A0A3P3W2T8_9FLAO</name>
<sequence>MSKIKRLRVFAGPNGSGKSTLFETISSKFYVGNLMNSDLIGREISERGFIDLDRYGLKVTP</sequence>
<dbReference type="SUPFAM" id="SSF52540">
    <property type="entry name" value="P-loop containing nucleoside triphosphate hydrolases"/>
    <property type="match status" value="1"/>
</dbReference>
<dbReference type="OrthoDB" id="9791543at2"/>
<dbReference type="EMBL" id="RQVQ01000028">
    <property type="protein sequence ID" value="RRJ89421.1"/>
    <property type="molecule type" value="Genomic_DNA"/>
</dbReference>
<keyword evidence="2" id="KW-1185">Reference proteome</keyword>
<organism evidence="1 2">
    <name type="scientific">Paenimyroides tangerinum</name>
    <dbReference type="NCBI Taxonomy" id="2488728"/>
    <lineage>
        <taxon>Bacteria</taxon>
        <taxon>Pseudomonadati</taxon>
        <taxon>Bacteroidota</taxon>
        <taxon>Flavobacteriia</taxon>
        <taxon>Flavobacteriales</taxon>
        <taxon>Flavobacteriaceae</taxon>
        <taxon>Paenimyroides</taxon>
    </lineage>
</organism>
<accession>A0A3P3W2T8</accession>
<evidence type="ECO:0000313" key="1">
    <source>
        <dbReference type="EMBL" id="RRJ89421.1"/>
    </source>
</evidence>
<proteinExistence type="predicted"/>
<dbReference type="Proteomes" id="UP000275719">
    <property type="component" value="Unassembled WGS sequence"/>
</dbReference>
<comment type="caution">
    <text evidence="1">The sequence shown here is derived from an EMBL/GenBank/DDBJ whole genome shotgun (WGS) entry which is preliminary data.</text>
</comment>
<reference evidence="1 2" key="1">
    <citation type="submission" date="2018-11" db="EMBL/GenBank/DDBJ databases">
        <title>Flavobacterium sp. nov., YIM 102701-2 draft genome.</title>
        <authorList>
            <person name="Li G."/>
            <person name="Jiang Y."/>
        </authorList>
    </citation>
    <scope>NUCLEOTIDE SEQUENCE [LARGE SCALE GENOMIC DNA]</scope>
    <source>
        <strain evidence="1 2">YIM 102701-2</strain>
    </source>
</reference>
<dbReference type="AlphaFoldDB" id="A0A3P3W2T8"/>
<gene>
    <name evidence="1" type="ORF">EG240_11780</name>
</gene>
<evidence type="ECO:0000313" key="2">
    <source>
        <dbReference type="Proteomes" id="UP000275719"/>
    </source>
</evidence>